<dbReference type="PANTHER" id="PTHR46558">
    <property type="entry name" value="TRACRIPTIONAL REGULATORY PROTEIN-RELATED-RELATED"/>
    <property type="match status" value="1"/>
</dbReference>
<dbReference type="AlphaFoldDB" id="A0A1L8D0W4"/>
<dbReference type="CDD" id="cd00093">
    <property type="entry name" value="HTH_XRE"/>
    <property type="match status" value="1"/>
</dbReference>
<reference evidence="4" key="1">
    <citation type="submission" date="2016-12" db="EMBL/GenBank/DDBJ databases">
        <title>Draft Genome Sequences od Carboxydothermus pertinax and islandicus, Hydrogenogenic Carboxydotrophic Bacteria.</title>
        <authorList>
            <person name="Fukuyama Y."/>
            <person name="Ohmae K."/>
            <person name="Yoneda Y."/>
            <person name="Yoshida T."/>
            <person name="Sako Y."/>
        </authorList>
    </citation>
    <scope>NUCLEOTIDE SEQUENCE [LARGE SCALE GENOMIC DNA]</scope>
    <source>
        <strain evidence="4">SET</strain>
    </source>
</reference>
<evidence type="ECO:0000256" key="1">
    <source>
        <dbReference type="ARBA" id="ARBA00023125"/>
    </source>
</evidence>
<comment type="caution">
    <text evidence="3">The sequence shown here is derived from an EMBL/GenBank/DDBJ whole genome shotgun (WGS) entry which is preliminary data.</text>
</comment>
<dbReference type="Proteomes" id="UP000187338">
    <property type="component" value="Unassembled WGS sequence"/>
</dbReference>
<dbReference type="SMART" id="SM00530">
    <property type="entry name" value="HTH_XRE"/>
    <property type="match status" value="1"/>
</dbReference>
<evidence type="ECO:0000259" key="2">
    <source>
        <dbReference type="PROSITE" id="PS50943"/>
    </source>
</evidence>
<keyword evidence="1" id="KW-0238">DNA-binding</keyword>
<dbReference type="InterPro" id="IPR010982">
    <property type="entry name" value="Lambda_DNA-bd_dom_sf"/>
</dbReference>
<dbReference type="OrthoDB" id="9811208at2"/>
<dbReference type="SUPFAM" id="SSF47413">
    <property type="entry name" value="lambda repressor-like DNA-binding domains"/>
    <property type="match status" value="1"/>
</dbReference>
<dbReference type="Gene3D" id="1.10.260.40">
    <property type="entry name" value="lambda repressor-like DNA-binding domains"/>
    <property type="match status" value="1"/>
</dbReference>
<dbReference type="STRING" id="661089.ciss_07000"/>
<dbReference type="PANTHER" id="PTHR46558:SF11">
    <property type="entry name" value="HTH-TYPE TRANSCRIPTIONAL REGULATOR XRE"/>
    <property type="match status" value="1"/>
</dbReference>
<dbReference type="InterPro" id="IPR001387">
    <property type="entry name" value="Cro/C1-type_HTH"/>
</dbReference>
<dbReference type="Pfam" id="PF01381">
    <property type="entry name" value="HTH_3"/>
    <property type="match status" value="1"/>
</dbReference>
<organism evidence="3 4">
    <name type="scientific">Carboxydothermus islandicus</name>
    <dbReference type="NCBI Taxonomy" id="661089"/>
    <lineage>
        <taxon>Bacteria</taxon>
        <taxon>Bacillati</taxon>
        <taxon>Bacillota</taxon>
        <taxon>Clostridia</taxon>
        <taxon>Thermoanaerobacterales</taxon>
        <taxon>Thermoanaerobacteraceae</taxon>
        <taxon>Carboxydothermus</taxon>
    </lineage>
</organism>
<feature type="domain" description="HTH cro/C1-type" evidence="2">
    <location>
        <begin position="20"/>
        <end position="74"/>
    </location>
</feature>
<dbReference type="EMBL" id="BDJL01000017">
    <property type="protein sequence ID" value="GAV24767.1"/>
    <property type="molecule type" value="Genomic_DNA"/>
</dbReference>
<name>A0A1L8D0W4_9THEO</name>
<sequence length="145" mass="17146">MWYNENGDFMDIRQFFGKKLRELRKSQGLTQKELGRRLNVTEAAVGMWEQGRRLPDPEVLARLAEIFGVSVDYLLGNNQQASPSTPSWWYRDTPPTNVELEEFLKNANIYFDGTPLDEEDKEDILTYLKVKWEREKKKREKDSKK</sequence>
<evidence type="ECO:0000313" key="3">
    <source>
        <dbReference type="EMBL" id="GAV24767.1"/>
    </source>
</evidence>
<accession>A0A1L8D0W4</accession>
<gene>
    <name evidence="3" type="ORF">ciss_07000</name>
</gene>
<protein>
    <submittedName>
        <fullName evidence="3">Transcriptional regulator</fullName>
    </submittedName>
</protein>
<keyword evidence="4" id="KW-1185">Reference proteome</keyword>
<proteinExistence type="predicted"/>
<dbReference type="PROSITE" id="PS50943">
    <property type="entry name" value="HTH_CROC1"/>
    <property type="match status" value="1"/>
</dbReference>
<dbReference type="GO" id="GO:0003677">
    <property type="term" value="F:DNA binding"/>
    <property type="evidence" value="ECO:0007669"/>
    <property type="project" value="UniProtKB-KW"/>
</dbReference>
<evidence type="ECO:0000313" key="4">
    <source>
        <dbReference type="Proteomes" id="UP000187338"/>
    </source>
</evidence>